<evidence type="ECO:0000256" key="8">
    <source>
        <dbReference type="ARBA" id="ARBA00047883"/>
    </source>
</evidence>
<dbReference type="RefSeq" id="WP_268042477.1">
    <property type="nucleotide sequence ID" value="NZ_JAPQER010000011.1"/>
</dbReference>
<comment type="catalytic activity">
    <reaction evidence="7 9 10">
        <text>2-(2-carboxy-4-methylthiazol-5-yl)ethyl phosphate + 4-amino-2-methyl-5-(diphosphooxymethyl)pyrimidine + 2 H(+) = thiamine phosphate + CO2 + diphosphate</text>
        <dbReference type="Rhea" id="RHEA:47848"/>
        <dbReference type="ChEBI" id="CHEBI:15378"/>
        <dbReference type="ChEBI" id="CHEBI:16526"/>
        <dbReference type="ChEBI" id="CHEBI:33019"/>
        <dbReference type="ChEBI" id="CHEBI:37575"/>
        <dbReference type="ChEBI" id="CHEBI:57841"/>
        <dbReference type="ChEBI" id="CHEBI:62890"/>
        <dbReference type="EC" id="2.5.1.3"/>
    </reaction>
</comment>
<dbReference type="EC" id="2.5.1.3" evidence="9"/>
<feature type="binding site" evidence="9">
    <location>
        <begin position="134"/>
        <end position="136"/>
    </location>
    <ligand>
        <name>2-[(2R,5Z)-2-carboxy-4-methylthiazol-5(2H)-ylidene]ethyl phosphate</name>
        <dbReference type="ChEBI" id="CHEBI:62899"/>
    </ligand>
</feature>
<evidence type="ECO:0000256" key="5">
    <source>
        <dbReference type="ARBA" id="ARBA00022977"/>
    </source>
</evidence>
<feature type="binding site" evidence="9">
    <location>
        <position position="137"/>
    </location>
    <ligand>
        <name>4-amino-2-methyl-5-(diphosphooxymethyl)pyrimidine</name>
        <dbReference type="ChEBI" id="CHEBI:57841"/>
    </ligand>
</feature>
<evidence type="ECO:0000256" key="11">
    <source>
        <dbReference type="RuleBase" id="RU004253"/>
    </source>
</evidence>
<dbReference type="InterPro" id="IPR013785">
    <property type="entry name" value="Aldolase_TIM"/>
</dbReference>
<comment type="similarity">
    <text evidence="9 10">Belongs to the thiamine-phosphate synthase family.</text>
</comment>
<dbReference type="PANTHER" id="PTHR20857">
    <property type="entry name" value="THIAMINE-PHOSPHATE PYROPHOSPHORYLASE"/>
    <property type="match status" value="1"/>
</dbReference>
<comment type="caution">
    <text evidence="13">The sequence shown here is derived from an EMBL/GenBank/DDBJ whole genome shotgun (WGS) entry which is preliminary data.</text>
</comment>
<evidence type="ECO:0000256" key="9">
    <source>
        <dbReference type="HAMAP-Rule" id="MF_00097"/>
    </source>
</evidence>
<proteinExistence type="inferred from homology"/>
<feature type="binding site" evidence="9">
    <location>
        <position position="108"/>
    </location>
    <ligand>
        <name>4-amino-2-methyl-5-(diphosphooxymethyl)pyrimidine</name>
        <dbReference type="ChEBI" id="CHEBI:57841"/>
    </ligand>
</feature>
<evidence type="ECO:0000256" key="2">
    <source>
        <dbReference type="ARBA" id="ARBA00022679"/>
    </source>
</evidence>
<dbReference type="Proteomes" id="UP001078443">
    <property type="component" value="Unassembled WGS sequence"/>
</dbReference>
<evidence type="ECO:0000256" key="6">
    <source>
        <dbReference type="ARBA" id="ARBA00047334"/>
    </source>
</evidence>
<feature type="binding site" evidence="9">
    <location>
        <position position="89"/>
    </location>
    <ligand>
        <name>Mg(2+)</name>
        <dbReference type="ChEBI" id="CHEBI:18420"/>
    </ligand>
</feature>
<feature type="binding site" evidence="9">
    <location>
        <position position="69"/>
    </location>
    <ligand>
        <name>4-amino-2-methyl-5-(diphosphooxymethyl)pyrimidine</name>
        <dbReference type="ChEBI" id="CHEBI:57841"/>
    </ligand>
</feature>
<dbReference type="HAMAP" id="MF_00097">
    <property type="entry name" value="TMP_synthase"/>
    <property type="match status" value="1"/>
</dbReference>
<feature type="binding site" evidence="9">
    <location>
        <begin position="185"/>
        <end position="186"/>
    </location>
    <ligand>
        <name>2-[(2R,5Z)-2-carboxy-4-methylthiazol-5(2H)-ylidene]ethyl phosphate</name>
        <dbReference type="ChEBI" id="CHEBI:62899"/>
    </ligand>
</feature>
<accession>A0ABT4D3I5</accession>
<dbReference type="Gene3D" id="3.20.20.70">
    <property type="entry name" value="Aldolase class I"/>
    <property type="match status" value="1"/>
</dbReference>
<feature type="domain" description="Thiamine phosphate synthase/TenI" evidence="12">
    <location>
        <begin position="7"/>
        <end position="188"/>
    </location>
</feature>
<evidence type="ECO:0000256" key="10">
    <source>
        <dbReference type="RuleBase" id="RU003826"/>
    </source>
</evidence>
<reference evidence="13" key="1">
    <citation type="submission" date="2022-12" db="EMBL/GenBank/DDBJ databases">
        <authorList>
            <person name="Wang J."/>
        </authorList>
    </citation>
    <scope>NUCLEOTIDE SEQUENCE</scope>
    <source>
        <strain evidence="13">HY-45-18</strain>
    </source>
</reference>
<dbReference type="PANTHER" id="PTHR20857:SF23">
    <property type="entry name" value="THIAMINE BIOSYNTHETIC BIFUNCTIONAL ENZYME"/>
    <property type="match status" value="1"/>
</dbReference>
<evidence type="ECO:0000256" key="3">
    <source>
        <dbReference type="ARBA" id="ARBA00022723"/>
    </source>
</evidence>
<dbReference type="InterPro" id="IPR022998">
    <property type="entry name" value="ThiamineP_synth_TenI"/>
</dbReference>
<keyword evidence="14" id="KW-1185">Reference proteome</keyword>
<evidence type="ECO:0000256" key="4">
    <source>
        <dbReference type="ARBA" id="ARBA00022842"/>
    </source>
</evidence>
<organism evidence="13 14">
    <name type="scientific">Clostridium aestuarii</name>
    <dbReference type="NCBI Taxonomy" id="338193"/>
    <lineage>
        <taxon>Bacteria</taxon>
        <taxon>Bacillati</taxon>
        <taxon>Bacillota</taxon>
        <taxon>Clostridia</taxon>
        <taxon>Eubacteriales</taxon>
        <taxon>Clostridiaceae</taxon>
        <taxon>Clostridium</taxon>
    </lineage>
</organism>
<dbReference type="SUPFAM" id="SSF51391">
    <property type="entry name" value="Thiamin phosphate synthase"/>
    <property type="match status" value="1"/>
</dbReference>
<comment type="function">
    <text evidence="9">Condenses 4-methyl-5-(beta-hydroxyethyl)thiazole monophosphate (THZ-P) and 2-methyl-4-amino-5-hydroxymethyl pyrimidine pyrophosphate (HMP-PP) to form thiamine monophosphate (TMP).</text>
</comment>
<evidence type="ECO:0000259" key="12">
    <source>
        <dbReference type="Pfam" id="PF02581"/>
    </source>
</evidence>
<feature type="binding site" evidence="9">
    <location>
        <begin position="37"/>
        <end position="41"/>
    </location>
    <ligand>
        <name>4-amino-2-methyl-5-(diphosphooxymethyl)pyrimidine</name>
        <dbReference type="ChEBI" id="CHEBI:57841"/>
    </ligand>
</feature>
<comment type="catalytic activity">
    <reaction evidence="6 9 10">
        <text>4-methyl-5-(2-phosphooxyethyl)-thiazole + 4-amino-2-methyl-5-(diphosphooxymethyl)pyrimidine + H(+) = thiamine phosphate + diphosphate</text>
        <dbReference type="Rhea" id="RHEA:22328"/>
        <dbReference type="ChEBI" id="CHEBI:15378"/>
        <dbReference type="ChEBI" id="CHEBI:33019"/>
        <dbReference type="ChEBI" id="CHEBI:37575"/>
        <dbReference type="ChEBI" id="CHEBI:57841"/>
        <dbReference type="ChEBI" id="CHEBI:58296"/>
        <dbReference type="EC" id="2.5.1.3"/>
    </reaction>
</comment>
<dbReference type="InterPro" id="IPR034291">
    <property type="entry name" value="TMP_synthase"/>
</dbReference>
<gene>
    <name evidence="9 13" type="primary">thiE</name>
    <name evidence="13" type="ORF">OW763_15915</name>
</gene>
<dbReference type="InterPro" id="IPR036206">
    <property type="entry name" value="ThiamineP_synth_sf"/>
</dbReference>
<comment type="pathway">
    <text evidence="1 9 11">Cofactor biosynthesis; thiamine diphosphate biosynthesis; thiamine phosphate from 4-amino-2-methyl-5-diphosphomethylpyrimidine and 4-methyl-5-(2-phosphoethyl)-thiazole: step 1/1.</text>
</comment>
<keyword evidence="2 9" id="KW-0808">Transferase</keyword>
<evidence type="ECO:0000256" key="1">
    <source>
        <dbReference type="ARBA" id="ARBA00005165"/>
    </source>
</evidence>
<name>A0ABT4D3I5_9CLOT</name>
<comment type="cofactor">
    <cofactor evidence="9">
        <name>Mg(2+)</name>
        <dbReference type="ChEBI" id="CHEBI:18420"/>
    </cofactor>
    <text evidence="9">Binds 1 Mg(2+) ion per subunit.</text>
</comment>
<keyword evidence="5 9" id="KW-0784">Thiamine biosynthesis</keyword>
<dbReference type="CDD" id="cd00564">
    <property type="entry name" value="TMP_TenI"/>
    <property type="match status" value="1"/>
</dbReference>
<dbReference type="Pfam" id="PF02581">
    <property type="entry name" value="TMP-TENI"/>
    <property type="match status" value="1"/>
</dbReference>
<dbReference type="EMBL" id="JAPQER010000011">
    <property type="protein sequence ID" value="MCY6485807.1"/>
    <property type="molecule type" value="Genomic_DNA"/>
</dbReference>
<evidence type="ECO:0000313" key="14">
    <source>
        <dbReference type="Proteomes" id="UP001078443"/>
    </source>
</evidence>
<evidence type="ECO:0000256" key="7">
    <source>
        <dbReference type="ARBA" id="ARBA00047851"/>
    </source>
</evidence>
<keyword evidence="3 9" id="KW-0479">Metal-binding</keyword>
<dbReference type="NCBIfam" id="TIGR00693">
    <property type="entry name" value="thiE"/>
    <property type="match status" value="1"/>
</dbReference>
<comment type="catalytic activity">
    <reaction evidence="8 9 10">
        <text>2-[(2R,5Z)-2-carboxy-4-methylthiazol-5(2H)-ylidene]ethyl phosphate + 4-amino-2-methyl-5-(diphosphooxymethyl)pyrimidine + 2 H(+) = thiamine phosphate + CO2 + diphosphate</text>
        <dbReference type="Rhea" id="RHEA:47844"/>
        <dbReference type="ChEBI" id="CHEBI:15378"/>
        <dbReference type="ChEBI" id="CHEBI:16526"/>
        <dbReference type="ChEBI" id="CHEBI:33019"/>
        <dbReference type="ChEBI" id="CHEBI:37575"/>
        <dbReference type="ChEBI" id="CHEBI:57841"/>
        <dbReference type="ChEBI" id="CHEBI:62899"/>
        <dbReference type="EC" id="2.5.1.3"/>
    </reaction>
</comment>
<feature type="binding site" evidence="9">
    <location>
        <position position="70"/>
    </location>
    <ligand>
        <name>Mg(2+)</name>
        <dbReference type="ChEBI" id="CHEBI:18420"/>
    </ligand>
</feature>
<evidence type="ECO:0000313" key="13">
    <source>
        <dbReference type="EMBL" id="MCY6485807.1"/>
    </source>
</evidence>
<feature type="binding site" evidence="9">
    <location>
        <position position="165"/>
    </location>
    <ligand>
        <name>2-[(2R,5Z)-2-carboxy-4-methylthiazol-5(2H)-ylidene]ethyl phosphate</name>
        <dbReference type="ChEBI" id="CHEBI:62899"/>
    </ligand>
</feature>
<dbReference type="GO" id="GO:0004789">
    <property type="term" value="F:thiamine-phosphate diphosphorylase activity"/>
    <property type="evidence" value="ECO:0007669"/>
    <property type="project" value="UniProtKB-EC"/>
</dbReference>
<protein>
    <recommendedName>
        <fullName evidence="9">Thiamine-phosphate synthase</fullName>
        <shortName evidence="9">TP synthase</shortName>
        <shortName evidence="9">TPS</shortName>
        <ecNumber evidence="9">2.5.1.3</ecNumber>
    </recommendedName>
    <alternativeName>
        <fullName evidence="9">Thiamine-phosphate pyrophosphorylase</fullName>
        <shortName evidence="9">TMP pyrophosphorylase</shortName>
        <shortName evidence="9">TMP-PPase</shortName>
    </alternativeName>
</protein>
<sequence length="209" mass="22797">MELDYSLYLVTDRSFLNGRSLKECVEEAIKGGATLVQVREKDISTRKFYNVALEIKEVTAKYNVPLIINDRLDIALAVDAEGVHLGQKDMSIKLARKILGEDKIIGISAGNIQEALEAERDGADYVGLGTVFFTGTKKDIDTPIGTEGLREIVEEIKIPSVAIGGINENNTEEVMKTGVNGISVISAILNKDNIKEASDNLFNIIKAGR</sequence>
<keyword evidence="4 9" id="KW-0460">Magnesium</keyword>